<name>T1BKB2_9ZZZZ</name>
<reference evidence="1" key="2">
    <citation type="journal article" date="2014" name="ISME J.">
        <title>Microbial stratification in low pH oxic and suboxic macroscopic growths along an acid mine drainage.</title>
        <authorList>
            <person name="Mendez-Garcia C."/>
            <person name="Mesa V."/>
            <person name="Sprenger R.R."/>
            <person name="Richter M."/>
            <person name="Diez M.S."/>
            <person name="Solano J."/>
            <person name="Bargiela R."/>
            <person name="Golyshina O.V."/>
            <person name="Manteca A."/>
            <person name="Ramos J.L."/>
            <person name="Gallego J.R."/>
            <person name="Llorente I."/>
            <person name="Martins Dos Santos V.A."/>
            <person name="Jensen O.N."/>
            <person name="Pelaez A.I."/>
            <person name="Sanchez J."/>
            <person name="Ferrer M."/>
        </authorList>
    </citation>
    <scope>NUCLEOTIDE SEQUENCE</scope>
</reference>
<protein>
    <submittedName>
        <fullName evidence="1">Thermopsin related protein</fullName>
    </submittedName>
</protein>
<organism evidence="1">
    <name type="scientific">mine drainage metagenome</name>
    <dbReference type="NCBI Taxonomy" id="410659"/>
    <lineage>
        <taxon>unclassified sequences</taxon>
        <taxon>metagenomes</taxon>
        <taxon>ecological metagenomes</taxon>
    </lineage>
</organism>
<gene>
    <name evidence="1" type="ORF">B1B_05118</name>
</gene>
<evidence type="ECO:0000313" key="1">
    <source>
        <dbReference type="EMBL" id="EQD70232.1"/>
    </source>
</evidence>
<dbReference type="AlphaFoldDB" id="T1BKB2"/>
<comment type="caution">
    <text evidence="1">The sequence shown here is derived from an EMBL/GenBank/DDBJ whole genome shotgun (WGS) entry which is preliminary data.</text>
</comment>
<accession>T1BKB2</accession>
<dbReference type="EMBL" id="AUZY01003217">
    <property type="protein sequence ID" value="EQD70232.1"/>
    <property type="molecule type" value="Genomic_DNA"/>
</dbReference>
<sequence>MVVNNQVDPLARFYGVLNDYGFPVFPGVYLIGTTAHTEFASPPSLAVNSSNQGVGPNPLPSSNNLPYWFYDTSNVAIVNATGITGWFSVLAYDYPFFLTDNVEFWNSTNMLIANDTFNSEAQALLLYNGHSSANRGAVGNATIWGNTFLQAIAPQPSTVLVPASYGLGLSEQENLDTIYNNYFQTPTTAVSFPIDLYYGYLTYYTNSWNITPTAASAVNHDSNWPAFALTGSIIGGATQGGNFWWDYGITFSGDYLVQAAFAPFYNSNPYD</sequence>
<reference evidence="1" key="1">
    <citation type="submission" date="2013-08" db="EMBL/GenBank/DDBJ databases">
        <authorList>
            <person name="Mendez C."/>
            <person name="Richter M."/>
            <person name="Ferrer M."/>
            <person name="Sanchez J."/>
        </authorList>
    </citation>
    <scope>NUCLEOTIDE SEQUENCE</scope>
</reference>
<proteinExistence type="predicted"/>